<proteinExistence type="predicted"/>
<evidence type="ECO:0000313" key="2">
    <source>
        <dbReference type="Proteomes" id="UP001064048"/>
    </source>
</evidence>
<evidence type="ECO:0000313" key="1">
    <source>
        <dbReference type="EMBL" id="KAI8438236.1"/>
    </source>
</evidence>
<dbReference type="Proteomes" id="UP001064048">
    <property type="component" value="Chromosome 18"/>
</dbReference>
<gene>
    <name evidence="1" type="ORF">MSG28_010844</name>
</gene>
<comment type="caution">
    <text evidence="1">The sequence shown here is derived from an EMBL/GenBank/DDBJ whole genome shotgun (WGS) entry which is preliminary data.</text>
</comment>
<keyword evidence="2" id="KW-1185">Reference proteome</keyword>
<sequence>MQYLTDSVEALLNLFINYRLYAALIVREGVSMTTAVFNCLCGLTVPDSLLTCEMSASFDSSTWNTTIIVVAPGMLLVAHRSGYRGPRYKVGAILPITFAPILRPECPTAIKCIKWDDSTLLMLVH</sequence>
<name>A0ACC0KNS8_CHOFU</name>
<organism evidence="1 2">
    <name type="scientific">Choristoneura fumiferana</name>
    <name type="common">Spruce budworm moth</name>
    <name type="synonym">Archips fumiferana</name>
    <dbReference type="NCBI Taxonomy" id="7141"/>
    <lineage>
        <taxon>Eukaryota</taxon>
        <taxon>Metazoa</taxon>
        <taxon>Ecdysozoa</taxon>
        <taxon>Arthropoda</taxon>
        <taxon>Hexapoda</taxon>
        <taxon>Insecta</taxon>
        <taxon>Pterygota</taxon>
        <taxon>Neoptera</taxon>
        <taxon>Endopterygota</taxon>
        <taxon>Lepidoptera</taxon>
        <taxon>Glossata</taxon>
        <taxon>Ditrysia</taxon>
        <taxon>Tortricoidea</taxon>
        <taxon>Tortricidae</taxon>
        <taxon>Tortricinae</taxon>
        <taxon>Choristoneura</taxon>
    </lineage>
</organism>
<protein>
    <submittedName>
        <fullName evidence="1">Uncharacterized protein</fullName>
    </submittedName>
</protein>
<dbReference type="EMBL" id="CM046118">
    <property type="protein sequence ID" value="KAI8438236.1"/>
    <property type="molecule type" value="Genomic_DNA"/>
</dbReference>
<reference evidence="1 2" key="1">
    <citation type="journal article" date="2022" name="Genome Biol. Evol.">
        <title>The Spruce Budworm Genome: Reconstructing the Evolutionary History of Antifreeze Proteins.</title>
        <authorList>
            <person name="Beliveau C."/>
            <person name="Gagne P."/>
            <person name="Picq S."/>
            <person name="Vernygora O."/>
            <person name="Keeling C.I."/>
            <person name="Pinkney K."/>
            <person name="Doucet D."/>
            <person name="Wen F."/>
            <person name="Johnston J.S."/>
            <person name="Maaroufi H."/>
            <person name="Boyle B."/>
            <person name="Laroche J."/>
            <person name="Dewar K."/>
            <person name="Juretic N."/>
            <person name="Blackburn G."/>
            <person name="Nisole A."/>
            <person name="Brunet B."/>
            <person name="Brandao M."/>
            <person name="Lumley L."/>
            <person name="Duan J."/>
            <person name="Quan G."/>
            <person name="Lucarotti C.J."/>
            <person name="Roe A.D."/>
            <person name="Sperling F.A.H."/>
            <person name="Levesque R.C."/>
            <person name="Cusson M."/>
        </authorList>
    </citation>
    <scope>NUCLEOTIDE SEQUENCE [LARGE SCALE GENOMIC DNA]</scope>
    <source>
        <strain evidence="1">Glfc:IPQL:Cfum</strain>
    </source>
</reference>
<accession>A0ACC0KNS8</accession>